<evidence type="ECO:0000256" key="1">
    <source>
        <dbReference type="ARBA" id="ARBA00006082"/>
    </source>
</evidence>
<evidence type="ECO:0000256" key="4">
    <source>
        <dbReference type="HAMAP-Rule" id="MF_00149"/>
    </source>
</evidence>
<dbReference type="SUPFAM" id="SSF118116">
    <property type="entry name" value="DNA mismatch repair protein MutL"/>
    <property type="match status" value="1"/>
</dbReference>
<evidence type="ECO:0000259" key="6">
    <source>
        <dbReference type="SMART" id="SM00853"/>
    </source>
</evidence>
<dbReference type="InterPro" id="IPR013507">
    <property type="entry name" value="DNA_mismatch_S5_2-like"/>
</dbReference>
<keyword evidence="2 4" id="KW-0227">DNA damage</keyword>
<dbReference type="InterPro" id="IPR042120">
    <property type="entry name" value="MutL_C_dimsub"/>
</dbReference>
<evidence type="ECO:0000313" key="8">
    <source>
        <dbReference type="EMBL" id="NBH61159.1"/>
    </source>
</evidence>
<evidence type="ECO:0000313" key="9">
    <source>
        <dbReference type="Proteomes" id="UP000446866"/>
    </source>
</evidence>
<dbReference type="Pfam" id="PF01119">
    <property type="entry name" value="DNA_mis_repair"/>
    <property type="match status" value="1"/>
</dbReference>
<dbReference type="GO" id="GO:0032300">
    <property type="term" value="C:mismatch repair complex"/>
    <property type="evidence" value="ECO:0007669"/>
    <property type="project" value="InterPro"/>
</dbReference>
<dbReference type="RefSeq" id="WP_160201436.1">
    <property type="nucleotide sequence ID" value="NZ_QXWK01000009.1"/>
</dbReference>
<comment type="caution">
    <text evidence="8">The sequence shown here is derived from an EMBL/GenBank/DDBJ whole genome shotgun (WGS) entry which is preliminary data.</text>
</comment>
<dbReference type="InterPro" id="IPR037198">
    <property type="entry name" value="MutL_C_sf"/>
</dbReference>
<dbReference type="Gene3D" id="3.30.565.10">
    <property type="entry name" value="Histidine kinase-like ATPase, C-terminal domain"/>
    <property type="match status" value="1"/>
</dbReference>
<dbReference type="InterPro" id="IPR020568">
    <property type="entry name" value="Ribosomal_Su5_D2-typ_SF"/>
</dbReference>
<dbReference type="GO" id="GO:0140664">
    <property type="term" value="F:ATP-dependent DNA damage sensor activity"/>
    <property type="evidence" value="ECO:0007669"/>
    <property type="project" value="InterPro"/>
</dbReference>
<dbReference type="GO" id="GO:0006298">
    <property type="term" value="P:mismatch repair"/>
    <property type="evidence" value="ECO:0007669"/>
    <property type="project" value="UniProtKB-UniRule"/>
</dbReference>
<dbReference type="Gene3D" id="3.30.1540.20">
    <property type="entry name" value="MutL, C-terminal domain, dimerisation subdomain"/>
    <property type="match status" value="1"/>
</dbReference>
<dbReference type="Gene3D" id="3.30.230.10">
    <property type="match status" value="1"/>
</dbReference>
<dbReference type="InterPro" id="IPR042121">
    <property type="entry name" value="MutL_C_regsub"/>
</dbReference>
<dbReference type="InterPro" id="IPR014790">
    <property type="entry name" value="MutL_C"/>
</dbReference>
<dbReference type="PROSITE" id="PS00058">
    <property type="entry name" value="DNA_MISMATCH_REPAIR_1"/>
    <property type="match status" value="1"/>
</dbReference>
<dbReference type="InterPro" id="IPR038973">
    <property type="entry name" value="MutL/Mlh/Pms-like"/>
</dbReference>
<dbReference type="CDD" id="cd16926">
    <property type="entry name" value="HATPase_MutL-MLH-PMS-like"/>
    <property type="match status" value="1"/>
</dbReference>
<dbReference type="InterPro" id="IPR014762">
    <property type="entry name" value="DNA_mismatch_repair_CS"/>
</dbReference>
<dbReference type="PANTHER" id="PTHR10073">
    <property type="entry name" value="DNA MISMATCH REPAIR PROTEIN MLH, PMS, MUTL"/>
    <property type="match status" value="1"/>
</dbReference>
<dbReference type="SMART" id="SM01340">
    <property type="entry name" value="DNA_mis_repair"/>
    <property type="match status" value="1"/>
</dbReference>
<name>A0A845QGZ7_9FIRM</name>
<dbReference type="SMART" id="SM00853">
    <property type="entry name" value="MutL_C"/>
    <property type="match status" value="1"/>
</dbReference>
<dbReference type="CDD" id="cd00782">
    <property type="entry name" value="MutL_Trans"/>
    <property type="match status" value="1"/>
</dbReference>
<gene>
    <name evidence="4 8" type="primary">mutL</name>
    <name evidence="8" type="ORF">D0435_05775</name>
</gene>
<dbReference type="SUPFAM" id="SSF55874">
    <property type="entry name" value="ATPase domain of HSP90 chaperone/DNA topoisomerase II/histidine kinase"/>
    <property type="match status" value="1"/>
</dbReference>
<dbReference type="InterPro" id="IPR002099">
    <property type="entry name" value="MutL/Mlh/PMS"/>
</dbReference>
<dbReference type="GO" id="GO:0016887">
    <property type="term" value="F:ATP hydrolysis activity"/>
    <property type="evidence" value="ECO:0007669"/>
    <property type="project" value="InterPro"/>
</dbReference>
<dbReference type="GO" id="GO:0004519">
    <property type="term" value="F:endonuclease activity"/>
    <property type="evidence" value="ECO:0007669"/>
    <property type="project" value="UniProtKB-KW"/>
</dbReference>
<dbReference type="InterPro" id="IPR014721">
    <property type="entry name" value="Ribsml_uS5_D2-typ_fold_subgr"/>
</dbReference>
<evidence type="ECO:0000256" key="3">
    <source>
        <dbReference type="ARBA" id="ARBA00023204"/>
    </source>
</evidence>
<organism evidence="8 9">
    <name type="scientific">Anaerotruncus colihominis</name>
    <dbReference type="NCBI Taxonomy" id="169435"/>
    <lineage>
        <taxon>Bacteria</taxon>
        <taxon>Bacillati</taxon>
        <taxon>Bacillota</taxon>
        <taxon>Clostridia</taxon>
        <taxon>Eubacteriales</taxon>
        <taxon>Oscillospiraceae</taxon>
        <taxon>Anaerotruncus</taxon>
    </lineage>
</organism>
<dbReference type="AlphaFoldDB" id="A0A845QGZ7"/>
<dbReference type="SUPFAM" id="SSF54211">
    <property type="entry name" value="Ribosomal protein S5 domain 2-like"/>
    <property type="match status" value="1"/>
</dbReference>
<dbReference type="PANTHER" id="PTHR10073:SF12">
    <property type="entry name" value="DNA MISMATCH REPAIR PROTEIN MLH1"/>
    <property type="match status" value="1"/>
</dbReference>
<comment type="function">
    <text evidence="4">This protein is involved in the repair of mismatches in DNA. It is required for dam-dependent methyl-directed DNA mismatch repair. May act as a 'molecular matchmaker', a protein that promotes the formation of a stable complex between two or more DNA-binding proteins in an ATP-dependent manner without itself being part of a final effector complex.</text>
</comment>
<proteinExistence type="inferred from homology"/>
<keyword evidence="9" id="KW-1185">Reference proteome</keyword>
<feature type="region of interest" description="Disordered" evidence="5">
    <location>
        <begin position="348"/>
        <end position="386"/>
    </location>
</feature>
<dbReference type="FunFam" id="3.30.565.10:FF:000003">
    <property type="entry name" value="DNA mismatch repair endonuclease MutL"/>
    <property type="match status" value="1"/>
</dbReference>
<feature type="compositionally biased region" description="Basic and acidic residues" evidence="5">
    <location>
        <begin position="359"/>
        <end position="386"/>
    </location>
</feature>
<keyword evidence="8" id="KW-0378">Hydrolase</keyword>
<dbReference type="NCBIfam" id="TIGR00585">
    <property type="entry name" value="mutl"/>
    <property type="match status" value="1"/>
</dbReference>
<dbReference type="HAMAP" id="MF_00149">
    <property type="entry name" value="DNA_mis_repair"/>
    <property type="match status" value="1"/>
</dbReference>
<comment type="similarity">
    <text evidence="1 4">Belongs to the DNA mismatch repair MutL/HexB family.</text>
</comment>
<evidence type="ECO:0000259" key="7">
    <source>
        <dbReference type="SMART" id="SM01340"/>
    </source>
</evidence>
<dbReference type="GO" id="GO:0005524">
    <property type="term" value="F:ATP binding"/>
    <property type="evidence" value="ECO:0007669"/>
    <property type="project" value="InterPro"/>
</dbReference>
<dbReference type="Pfam" id="PF08676">
    <property type="entry name" value="MutL_C"/>
    <property type="match status" value="1"/>
</dbReference>
<feature type="domain" description="DNA mismatch repair protein S5" evidence="7">
    <location>
        <begin position="207"/>
        <end position="325"/>
    </location>
</feature>
<dbReference type="Pfam" id="PF13589">
    <property type="entry name" value="HATPase_c_3"/>
    <property type="match status" value="1"/>
</dbReference>
<dbReference type="GO" id="GO:0030983">
    <property type="term" value="F:mismatched DNA binding"/>
    <property type="evidence" value="ECO:0007669"/>
    <property type="project" value="InterPro"/>
</dbReference>
<evidence type="ECO:0000256" key="2">
    <source>
        <dbReference type="ARBA" id="ARBA00022763"/>
    </source>
</evidence>
<evidence type="ECO:0000256" key="5">
    <source>
        <dbReference type="SAM" id="MobiDB-lite"/>
    </source>
</evidence>
<dbReference type="Gene3D" id="3.30.1370.100">
    <property type="entry name" value="MutL, C-terminal domain, regulatory subdomain"/>
    <property type="match status" value="1"/>
</dbReference>
<reference evidence="8 9" key="1">
    <citation type="submission" date="2018-08" db="EMBL/GenBank/DDBJ databases">
        <title>Murine metabolic-syndrome-specific gut microbial biobank.</title>
        <authorList>
            <person name="Liu C."/>
        </authorList>
    </citation>
    <scope>NUCLEOTIDE SEQUENCE [LARGE SCALE GENOMIC DNA]</scope>
    <source>
        <strain evidence="8 9">28</strain>
    </source>
</reference>
<keyword evidence="8" id="KW-0540">Nuclease</keyword>
<dbReference type="InterPro" id="IPR036890">
    <property type="entry name" value="HATPase_C_sf"/>
</dbReference>
<dbReference type="EMBL" id="QXWK01000009">
    <property type="protein sequence ID" value="NBH61159.1"/>
    <property type="molecule type" value="Genomic_DNA"/>
</dbReference>
<protein>
    <recommendedName>
        <fullName evidence="4">DNA mismatch repair protein MutL</fullName>
    </recommendedName>
</protein>
<accession>A0A845QGZ7</accession>
<feature type="domain" description="MutL C-terminal dimerisation" evidence="6">
    <location>
        <begin position="460"/>
        <end position="601"/>
    </location>
</feature>
<dbReference type="InterPro" id="IPR020667">
    <property type="entry name" value="DNA_mismatch_repair_MutL"/>
</dbReference>
<sequence>MIKVLEKNIADKIAAGEVIERPVSIIKELVENSLDAGADSIIVEIKNGGKTYIRVTDNGCGIPREEAETAFLRHATSKISTARDLDAIETLGFRGEALASIAAVTHTEFITKTKDAKMGVKLLIHGSEVIANSGTGCPDGTTIIVTDLFYNTPARRKFLKSDGAESGQIIDFMSQIALAYPAVKFRFINNGNIIFSTVGKGDVLAAILAVYKISEYKDLVPVTYEKDGSKVSGYISRPSLSRTNRKNQIFFVNGRVVSSKVIERGVAAGYKERLFDGRYPVAFLFIKTDPAKLDVNIHPNKKEVRFDKEEDITALVAEGIVQALGAKAAVTEVKNIFKSPIKENVRPVETQVTISEPEPPQKSKAEPEQKHEQKSENKSEPRVDIKQILSTRRETLKVAEEKVSYDMPQVFHEANKPSDEVTDAFSELPQSKAENTELEKPVLSIDTPAMQPFDFEVLTLTGAIFGTYITAVDGNYFYLIDQHAAHERVFYEKLVGEYLEEEKLRQPILTPILLEVPLAVKENEYDWLDCLSDMGFAVQEFGQNSYIIKEIPTFMTISEAEDFVKHFIDSVADGTKIQNTVVINKLITKSCKAAVKAHDNLSMEEMKALIKLLSACKNPFSCPHGRPTFIRLSKYEIEKMFKRV</sequence>
<keyword evidence="8" id="KW-0255">Endonuclease</keyword>
<keyword evidence="3 4" id="KW-0234">DNA repair</keyword>
<dbReference type="Proteomes" id="UP000446866">
    <property type="component" value="Unassembled WGS sequence"/>
</dbReference>